<dbReference type="AlphaFoldDB" id="C4JFZ4"/>
<dbReference type="FunFam" id="1.20.1310.10:FF:000001">
    <property type="entry name" value="Cullin 3"/>
    <property type="match status" value="1"/>
</dbReference>
<dbReference type="InterPro" id="IPR036390">
    <property type="entry name" value="WH_DNA-bd_sf"/>
</dbReference>
<dbReference type="InParanoid" id="C4JFZ4"/>
<dbReference type="Gene3D" id="1.10.10.10">
    <property type="entry name" value="Winged helix-like DNA-binding domain superfamily/Winged helix DNA-binding domain"/>
    <property type="match status" value="1"/>
</dbReference>
<organism evidence="8 9">
    <name type="scientific">Uncinocarpus reesii (strain UAMH 1704)</name>
    <dbReference type="NCBI Taxonomy" id="336963"/>
    <lineage>
        <taxon>Eukaryota</taxon>
        <taxon>Fungi</taxon>
        <taxon>Dikarya</taxon>
        <taxon>Ascomycota</taxon>
        <taxon>Pezizomycotina</taxon>
        <taxon>Eurotiomycetes</taxon>
        <taxon>Eurotiomycetidae</taxon>
        <taxon>Onygenales</taxon>
        <taxon>Onygenaceae</taxon>
        <taxon>Uncinocarpus</taxon>
    </lineage>
</organism>
<protein>
    <recommendedName>
        <fullName evidence="7">Cullin family profile domain-containing protein</fullName>
    </recommendedName>
</protein>
<dbReference type="eggNOG" id="KOG2166">
    <property type="taxonomic scope" value="Eukaryota"/>
</dbReference>
<dbReference type="OMA" id="MFKDMTI"/>
<dbReference type="PANTHER" id="PTHR11932">
    <property type="entry name" value="CULLIN"/>
    <property type="match status" value="1"/>
</dbReference>
<dbReference type="Pfam" id="PF10557">
    <property type="entry name" value="Cullin_Nedd8"/>
    <property type="match status" value="1"/>
</dbReference>
<dbReference type="STRING" id="336963.C4JFZ4"/>
<dbReference type="SUPFAM" id="SSF75632">
    <property type="entry name" value="Cullin homology domain"/>
    <property type="match status" value="1"/>
</dbReference>
<dbReference type="InterPro" id="IPR001373">
    <property type="entry name" value="Cullin_N"/>
</dbReference>
<dbReference type="FunFam" id="3.30.230.130:FF:000011">
    <property type="entry name" value="SCF ubiquitin ligase subunit CulC, putative"/>
    <property type="match status" value="1"/>
</dbReference>
<dbReference type="Gene3D" id="3.30.230.130">
    <property type="entry name" value="Cullin, Chain C, Domain 2"/>
    <property type="match status" value="1"/>
</dbReference>
<evidence type="ECO:0000256" key="1">
    <source>
        <dbReference type="ARBA" id="ARBA00006019"/>
    </source>
</evidence>
<evidence type="ECO:0000313" key="8">
    <source>
        <dbReference type="EMBL" id="EEP76225.1"/>
    </source>
</evidence>
<evidence type="ECO:0000256" key="2">
    <source>
        <dbReference type="ARBA" id="ARBA00022499"/>
    </source>
</evidence>
<dbReference type="InterPro" id="IPR045093">
    <property type="entry name" value="Cullin"/>
</dbReference>
<dbReference type="Proteomes" id="UP000002058">
    <property type="component" value="Unassembled WGS sequence"/>
</dbReference>
<dbReference type="VEuPathDB" id="FungiDB:UREG_01074"/>
<feature type="region of interest" description="Disordered" evidence="6">
    <location>
        <begin position="719"/>
        <end position="739"/>
    </location>
</feature>
<evidence type="ECO:0000259" key="7">
    <source>
        <dbReference type="PROSITE" id="PS50069"/>
    </source>
</evidence>
<name>C4JFZ4_UNCRE</name>
<evidence type="ECO:0000313" key="9">
    <source>
        <dbReference type="Proteomes" id="UP000002058"/>
    </source>
</evidence>
<dbReference type="SUPFAM" id="SSF74788">
    <property type="entry name" value="Cullin repeat-like"/>
    <property type="match status" value="1"/>
</dbReference>
<feature type="domain" description="Cullin family profile" evidence="7">
    <location>
        <begin position="430"/>
        <end position="675"/>
    </location>
</feature>
<dbReference type="PROSITE" id="PS50069">
    <property type="entry name" value="CULLIN_2"/>
    <property type="match status" value="1"/>
</dbReference>
<dbReference type="Pfam" id="PF00888">
    <property type="entry name" value="Cullin"/>
    <property type="match status" value="1"/>
</dbReference>
<accession>C4JFZ4</accession>
<feature type="region of interest" description="Disordered" evidence="6">
    <location>
        <begin position="351"/>
        <end position="380"/>
    </location>
</feature>
<dbReference type="GeneID" id="8438281"/>
<dbReference type="Gene3D" id="1.20.1310.10">
    <property type="entry name" value="Cullin Repeats"/>
    <property type="match status" value="4"/>
</dbReference>
<dbReference type="FunCoup" id="C4JFZ4">
    <property type="interactions" value="719"/>
</dbReference>
<dbReference type="SMART" id="SM00884">
    <property type="entry name" value="Cullin_Nedd8"/>
    <property type="match status" value="1"/>
</dbReference>
<evidence type="ECO:0000256" key="5">
    <source>
        <dbReference type="RuleBase" id="RU003829"/>
    </source>
</evidence>
<dbReference type="FunFam" id="1.20.1310.10:FF:000036">
    <property type="entry name" value="SCF ubiquitin ligase subunit CulC, putative"/>
    <property type="match status" value="1"/>
</dbReference>
<dbReference type="InterPro" id="IPR019559">
    <property type="entry name" value="Cullin_neddylation_domain"/>
</dbReference>
<comment type="similarity">
    <text evidence="1 4 5">Belongs to the cullin family.</text>
</comment>
<dbReference type="SMART" id="SM00182">
    <property type="entry name" value="CULLIN"/>
    <property type="match status" value="1"/>
</dbReference>
<dbReference type="GO" id="GO:0006511">
    <property type="term" value="P:ubiquitin-dependent protein catabolic process"/>
    <property type="evidence" value="ECO:0007669"/>
    <property type="project" value="InterPro"/>
</dbReference>
<feature type="compositionally biased region" description="Polar residues" evidence="6">
    <location>
        <begin position="357"/>
        <end position="366"/>
    </location>
</feature>
<sequence length="810" mass="92340">MSRDGADFNAMWNVLAASMREIHTKNASTLSFEELYRSAYKAVLGKQGLELYNRVIGFERALLLNDLRPGITDQITPLLLPSEESGNTADQANERRVVGERFLAKIRDVWEDYQLCMGMITDVLMYMMKDKTIVAEQRTPSIYVASMCAFREIILRLKLDMHPEASVGTALQDTILFLIDLERKGIIIDRPLIRHCIYVLEGLYETEEEEESSKLYLTSFEPAFLESSREFYLAEGQRLLSTIDAPSFCKKVATRIQEEQERCHHTLSAVTEPKIMSVIDQSLIQQNIAEVINMEGSGVKEMLDNDRFTDLTVVYELVSRIDPQKTVLTRAVQARIVELGSQVNTAAKEFLQAPQPAVNQDQTKPNGSKAPEESKSPANMQTAAAIKWVDDVLQLKKRFDHIWETAFMKDQGMQAPLTTSFSEFINLNFRSAEYLSLFLDENLKKGLKGKSEEEVDALLDNGITLLQYIRDKDLFETYYKKHLSRRLLMKRSASMDAERQMISKIKMEVGNTFTQRLESMFKDMTISEDLTAGYKEHIAQRGDSDPKRIDLEMSVLTSTMWPMEIMGKDSASQAQCKFPKSVDLLKQSFEAFYLGKHSGRKLTWHAGMGTADIRATWVRPNGKTERHDLNVSTYAMIVLLLYNDLPAGESLTFEEIQARTNIPPNDLIRNLQSLAVAPKTRVLKKDPMSKDVKPTDRFFFNEQFQSKFTKIKIGVVSGGGNKVENKDERSETQKKTNDERAGSIEAAIVRIMKQRKKLAHSQLMTEVISQLASRFVPDINMVKKRIESLIDREYLERLPDEEPPSYGYVA</sequence>
<evidence type="ECO:0000256" key="4">
    <source>
        <dbReference type="PROSITE-ProRule" id="PRU00330"/>
    </source>
</evidence>
<dbReference type="EMBL" id="CH476615">
    <property type="protein sequence ID" value="EEP76225.1"/>
    <property type="molecule type" value="Genomic_DNA"/>
</dbReference>
<dbReference type="InterPro" id="IPR036388">
    <property type="entry name" value="WH-like_DNA-bd_sf"/>
</dbReference>
<proteinExistence type="inferred from homology"/>
<keyword evidence="2" id="KW-1017">Isopeptide bond</keyword>
<evidence type="ECO:0000256" key="6">
    <source>
        <dbReference type="SAM" id="MobiDB-lite"/>
    </source>
</evidence>
<reference evidence="9" key="1">
    <citation type="journal article" date="2009" name="Genome Res.">
        <title>Comparative genomic analyses of the human fungal pathogens Coccidioides and their relatives.</title>
        <authorList>
            <person name="Sharpton T.J."/>
            <person name="Stajich J.E."/>
            <person name="Rounsley S.D."/>
            <person name="Gardner M.J."/>
            <person name="Wortman J.R."/>
            <person name="Jordar V.S."/>
            <person name="Maiti R."/>
            <person name="Kodira C.D."/>
            <person name="Neafsey D.E."/>
            <person name="Zeng Q."/>
            <person name="Hung C.-Y."/>
            <person name="McMahan C."/>
            <person name="Muszewska A."/>
            <person name="Grynberg M."/>
            <person name="Mandel M.A."/>
            <person name="Kellner E.M."/>
            <person name="Barker B.M."/>
            <person name="Galgiani J.N."/>
            <person name="Orbach M.J."/>
            <person name="Kirkland T.N."/>
            <person name="Cole G.T."/>
            <person name="Henn M.R."/>
            <person name="Birren B.W."/>
            <person name="Taylor J.W."/>
        </authorList>
    </citation>
    <scope>NUCLEOTIDE SEQUENCE [LARGE SCALE GENOMIC DNA]</scope>
    <source>
        <strain evidence="9">UAMH 1704</strain>
    </source>
</reference>
<dbReference type="Pfam" id="PF26557">
    <property type="entry name" value="Cullin_AB"/>
    <property type="match status" value="1"/>
</dbReference>
<dbReference type="FunFam" id="1.10.10.10:FF:000014">
    <property type="entry name" value="Cullin 1"/>
    <property type="match status" value="1"/>
</dbReference>
<dbReference type="InterPro" id="IPR059120">
    <property type="entry name" value="Cullin-like_AB"/>
</dbReference>
<dbReference type="OrthoDB" id="27073at2759"/>
<dbReference type="SUPFAM" id="SSF46785">
    <property type="entry name" value="Winged helix' DNA-binding domain"/>
    <property type="match status" value="1"/>
</dbReference>
<dbReference type="InterPro" id="IPR016158">
    <property type="entry name" value="Cullin_homology"/>
</dbReference>
<evidence type="ECO:0000256" key="3">
    <source>
        <dbReference type="ARBA" id="ARBA00022843"/>
    </source>
</evidence>
<keyword evidence="3" id="KW-0832">Ubl conjugation</keyword>
<feature type="compositionally biased region" description="Basic and acidic residues" evidence="6">
    <location>
        <begin position="723"/>
        <end position="739"/>
    </location>
</feature>
<dbReference type="GO" id="GO:0031625">
    <property type="term" value="F:ubiquitin protein ligase binding"/>
    <property type="evidence" value="ECO:0007669"/>
    <property type="project" value="InterPro"/>
</dbReference>
<dbReference type="RefSeq" id="XP_002541558.1">
    <property type="nucleotide sequence ID" value="XM_002541512.1"/>
</dbReference>
<dbReference type="InterPro" id="IPR036317">
    <property type="entry name" value="Cullin_homology_sf"/>
</dbReference>
<dbReference type="HOGENOM" id="CLU_004747_7_1_1"/>
<dbReference type="KEGG" id="ure:UREG_01074"/>
<gene>
    <name evidence="8" type="ORF">UREG_01074</name>
</gene>
<keyword evidence="9" id="KW-1185">Reference proteome</keyword>
<dbReference type="FunFam" id="1.20.1310.10:FF:000061">
    <property type="entry name" value="Related to cullulin 3"/>
    <property type="match status" value="1"/>
</dbReference>
<dbReference type="InterPro" id="IPR016159">
    <property type="entry name" value="Cullin_repeat-like_dom_sf"/>
</dbReference>
<dbReference type="FunFam" id="1.20.1310.10:FF:000002">
    <property type="entry name" value="cullin-3 isoform X1"/>
    <property type="match status" value="1"/>
</dbReference>